<feature type="transmembrane region" description="Helical" evidence="8">
    <location>
        <begin position="157"/>
        <end position="182"/>
    </location>
</feature>
<dbReference type="Proteomes" id="UP000234530">
    <property type="component" value="Chromosome"/>
</dbReference>
<comment type="similarity">
    <text evidence="2">Belongs to the AzlC family.</text>
</comment>
<feature type="transmembrane region" description="Helical" evidence="8">
    <location>
        <begin position="42"/>
        <end position="60"/>
    </location>
</feature>
<feature type="transmembrane region" description="Helical" evidence="8">
    <location>
        <begin position="67"/>
        <end position="87"/>
    </location>
</feature>
<keyword evidence="6 8" id="KW-1133">Transmembrane helix</keyword>
<dbReference type="GO" id="GO:0005886">
    <property type="term" value="C:plasma membrane"/>
    <property type="evidence" value="ECO:0007669"/>
    <property type="project" value="UniProtKB-SubCell"/>
</dbReference>
<organism evidence="9 10">
    <name type="scientific">Paracoccus zhejiangensis</name>
    <dbReference type="NCBI Taxonomy" id="1077935"/>
    <lineage>
        <taxon>Bacteria</taxon>
        <taxon>Pseudomonadati</taxon>
        <taxon>Pseudomonadota</taxon>
        <taxon>Alphaproteobacteria</taxon>
        <taxon>Rhodobacterales</taxon>
        <taxon>Paracoccaceae</taxon>
        <taxon>Paracoccus</taxon>
    </lineage>
</organism>
<dbReference type="KEGG" id="pzh:CX676_12185"/>
<name>A0A2H5EZW9_9RHOB</name>
<comment type="subcellular location">
    <subcellularLocation>
        <location evidence="1">Cell membrane</location>
        <topology evidence="1">Multi-pass membrane protein</topology>
    </subcellularLocation>
</comment>
<keyword evidence="4" id="KW-1003">Cell membrane</keyword>
<gene>
    <name evidence="9" type="ORF">CX676_12185</name>
</gene>
<evidence type="ECO:0000313" key="9">
    <source>
        <dbReference type="EMBL" id="AUH64834.1"/>
    </source>
</evidence>
<keyword evidence="7 8" id="KW-0472">Membrane</keyword>
<evidence type="ECO:0000256" key="4">
    <source>
        <dbReference type="ARBA" id="ARBA00022475"/>
    </source>
</evidence>
<evidence type="ECO:0000256" key="2">
    <source>
        <dbReference type="ARBA" id="ARBA00010735"/>
    </source>
</evidence>
<feature type="transmembrane region" description="Helical" evidence="8">
    <location>
        <begin position="93"/>
        <end position="118"/>
    </location>
</feature>
<evidence type="ECO:0000256" key="3">
    <source>
        <dbReference type="ARBA" id="ARBA00022448"/>
    </source>
</evidence>
<dbReference type="PANTHER" id="PTHR34979">
    <property type="entry name" value="INNER MEMBRANE PROTEIN YGAZ"/>
    <property type="match status" value="1"/>
</dbReference>
<dbReference type="InterPro" id="IPR011606">
    <property type="entry name" value="Brnchd-chn_aa_trnsp_permease"/>
</dbReference>
<dbReference type="GO" id="GO:1903785">
    <property type="term" value="P:L-valine transmembrane transport"/>
    <property type="evidence" value="ECO:0007669"/>
    <property type="project" value="TreeGrafter"/>
</dbReference>
<dbReference type="RefSeq" id="WP_101752863.1">
    <property type="nucleotide sequence ID" value="NZ_CP025430.1"/>
</dbReference>
<evidence type="ECO:0000256" key="1">
    <source>
        <dbReference type="ARBA" id="ARBA00004651"/>
    </source>
</evidence>
<dbReference type="AlphaFoldDB" id="A0A2H5EZW9"/>
<dbReference type="OrthoDB" id="3579489at2"/>
<keyword evidence="3" id="KW-0813">Transport</keyword>
<dbReference type="PANTHER" id="PTHR34979:SF1">
    <property type="entry name" value="INNER MEMBRANE PROTEIN YGAZ"/>
    <property type="match status" value="1"/>
</dbReference>
<evidence type="ECO:0000256" key="7">
    <source>
        <dbReference type="ARBA" id="ARBA00023136"/>
    </source>
</evidence>
<accession>A0A2H5EZW9</accession>
<feature type="transmembrane region" description="Helical" evidence="8">
    <location>
        <begin position="188"/>
        <end position="207"/>
    </location>
</feature>
<feature type="transmembrane region" description="Helical" evidence="8">
    <location>
        <begin position="214"/>
        <end position="229"/>
    </location>
</feature>
<evidence type="ECO:0000256" key="8">
    <source>
        <dbReference type="SAM" id="Phobius"/>
    </source>
</evidence>
<reference evidence="9 10" key="1">
    <citation type="journal article" date="2013" name="Antonie Van Leeuwenhoek">
        <title>Paracoccus zhejiangensis sp. nov., isolated from activated sludge in wastewater-treatment system.</title>
        <authorList>
            <person name="Wu Z.G."/>
            <person name="Zhang D.F."/>
            <person name="Liu Y.L."/>
            <person name="Wang F."/>
            <person name="Jiang X."/>
            <person name="Li C."/>
            <person name="Li S.P."/>
            <person name="Hong Q."/>
            <person name="Li W.J."/>
        </authorList>
    </citation>
    <scope>NUCLEOTIDE SEQUENCE [LARGE SCALE GENOMIC DNA]</scope>
    <source>
        <strain evidence="9 10">J6</strain>
    </source>
</reference>
<proteinExistence type="inferred from homology"/>
<sequence>MSPTPSSVPAHEHPLPDEVQARILARSPAQCFRHGMVQSIPFLVPLLPFGILFGVLASEAGLDLSQVIGFSVLVLAGASQFTAVQLLSDNVPVVLAIVSALAVNLRMAMYSASLVPWLGSAPGKDRAAVSYLLVDQTFALSIQHYEMNPRLSLKQRLGYFYGAAAAMCIPWAIASVVGALVGEAIPEGIALDFAVPITFLAMIAPMLRTLAHKAAALVSVLMALALAWMPAGTGLLIAAPIGMAVGAWVEAWQERRQKEATA</sequence>
<evidence type="ECO:0000256" key="5">
    <source>
        <dbReference type="ARBA" id="ARBA00022692"/>
    </source>
</evidence>
<evidence type="ECO:0000256" key="6">
    <source>
        <dbReference type="ARBA" id="ARBA00022989"/>
    </source>
</evidence>
<dbReference type="EMBL" id="CP025430">
    <property type="protein sequence ID" value="AUH64834.1"/>
    <property type="molecule type" value="Genomic_DNA"/>
</dbReference>
<keyword evidence="5 8" id="KW-0812">Transmembrane</keyword>
<protein>
    <submittedName>
        <fullName evidence="9">Branched-chain amino acid transporter AzlC</fullName>
    </submittedName>
</protein>
<evidence type="ECO:0000313" key="10">
    <source>
        <dbReference type="Proteomes" id="UP000234530"/>
    </source>
</evidence>
<keyword evidence="10" id="KW-1185">Reference proteome</keyword>
<dbReference type="Pfam" id="PF03591">
    <property type="entry name" value="AzlC"/>
    <property type="match status" value="1"/>
</dbReference>